<evidence type="ECO:0000256" key="3">
    <source>
        <dbReference type="ARBA" id="ARBA00015716"/>
    </source>
</evidence>
<dbReference type="GO" id="GO:0042254">
    <property type="term" value="P:ribosome biogenesis"/>
    <property type="evidence" value="ECO:0007669"/>
    <property type="project" value="UniProtKB-KW"/>
</dbReference>
<gene>
    <name evidence="6" type="ORF">AWT59_1476</name>
</gene>
<dbReference type="PANTHER" id="PTHR38099">
    <property type="entry name" value="LARGE RIBOSOMAL RNA SUBUNIT ACCUMULATION PROTEIN YCED"/>
    <property type="match status" value="1"/>
</dbReference>
<organism evidence="6 7">
    <name type="scientific">Candidatus Gallionella acididurans</name>
    <dbReference type="NCBI Taxonomy" id="1796491"/>
    <lineage>
        <taxon>Bacteria</taxon>
        <taxon>Pseudomonadati</taxon>
        <taxon>Pseudomonadota</taxon>
        <taxon>Betaproteobacteria</taxon>
        <taxon>Nitrosomonadales</taxon>
        <taxon>Gallionellaceae</taxon>
        <taxon>Gallionella</taxon>
    </lineage>
</organism>
<evidence type="ECO:0000256" key="5">
    <source>
        <dbReference type="ARBA" id="ARBA00031841"/>
    </source>
</evidence>
<evidence type="ECO:0000313" key="7">
    <source>
        <dbReference type="Proteomes" id="UP000070578"/>
    </source>
</evidence>
<dbReference type="Proteomes" id="UP000070578">
    <property type="component" value="Unassembled WGS sequence"/>
</dbReference>
<evidence type="ECO:0000313" key="6">
    <source>
        <dbReference type="EMBL" id="KXS32383.1"/>
    </source>
</evidence>
<evidence type="ECO:0000256" key="4">
    <source>
        <dbReference type="ARBA" id="ARBA00022517"/>
    </source>
</evidence>
<evidence type="ECO:0000256" key="2">
    <source>
        <dbReference type="ARBA" id="ARBA00010740"/>
    </source>
</evidence>
<comment type="caution">
    <text evidence="6">The sequence shown here is derived from an EMBL/GenBank/DDBJ whole genome shotgun (WGS) entry which is preliminary data.</text>
</comment>
<keyword evidence="4" id="KW-0690">Ribosome biogenesis</keyword>
<comment type="similarity">
    <text evidence="2">Belongs to the DUF177 domain family.</text>
</comment>
<dbReference type="EMBL" id="LSLI01000031">
    <property type="protein sequence ID" value="KXS32383.1"/>
    <property type="molecule type" value="Genomic_DNA"/>
</dbReference>
<sequence length="164" mass="18510">MYARPFIDSLDFARNGREISDEVQFAEMPRLLDILENPQGSFSYTMQGGKDNQGTSFLDIRVNGQCSLRCQRCLNKMSYPLRLDTRLFLRDQASLDALGDDDEEFDSILADKQLNVLDLLEEEILLSLPIAPKHELGACQVTVGENAHGQEKKPFAALAKMKRN</sequence>
<reference evidence="6 7" key="2">
    <citation type="submission" date="2016-03" db="EMBL/GenBank/DDBJ databases">
        <title>New uncultured bacterium of the family Gallionellaceae from acid mine drainage: description and reconstruction of genome based on metagenomic analysis of microbial community.</title>
        <authorList>
            <person name="Kadnikov V."/>
            <person name="Ivasenko D."/>
            <person name="Beletsky A."/>
            <person name="Mardanov A."/>
            <person name="Danilova E."/>
            <person name="Pimenov N."/>
            <person name="Karnachuk O."/>
            <person name="Ravin N."/>
        </authorList>
    </citation>
    <scope>NUCLEOTIDE SEQUENCE [LARGE SCALE GENOMIC DNA]</scope>
    <source>
        <strain evidence="6">ShG14-8</strain>
    </source>
</reference>
<dbReference type="GO" id="GO:0005829">
    <property type="term" value="C:cytosol"/>
    <property type="evidence" value="ECO:0007669"/>
    <property type="project" value="TreeGrafter"/>
</dbReference>
<evidence type="ECO:0000256" key="1">
    <source>
        <dbReference type="ARBA" id="ARBA00002868"/>
    </source>
</evidence>
<dbReference type="AlphaFoldDB" id="A0A139BU08"/>
<reference evidence="6 7" key="1">
    <citation type="submission" date="2016-02" db="EMBL/GenBank/DDBJ databases">
        <authorList>
            <person name="Wen L."/>
            <person name="He K."/>
            <person name="Yang H."/>
        </authorList>
    </citation>
    <scope>NUCLEOTIDE SEQUENCE [LARGE SCALE GENOMIC DNA]</scope>
    <source>
        <strain evidence="6">ShG14-8</strain>
    </source>
</reference>
<dbReference type="Pfam" id="PF02620">
    <property type="entry name" value="YceD"/>
    <property type="match status" value="1"/>
</dbReference>
<proteinExistence type="inferred from homology"/>
<dbReference type="PANTHER" id="PTHR38099:SF1">
    <property type="entry name" value="LARGE RIBOSOMAL RNA SUBUNIT ACCUMULATION PROTEIN YCED"/>
    <property type="match status" value="1"/>
</dbReference>
<name>A0A139BU08_9PROT</name>
<dbReference type="InterPro" id="IPR039255">
    <property type="entry name" value="YceD_bac"/>
</dbReference>
<comment type="function">
    <text evidence="1">Plays a role in synthesis, processing and/or stability of 23S rRNA.</text>
</comment>
<dbReference type="InterPro" id="IPR003772">
    <property type="entry name" value="YceD"/>
</dbReference>
<protein>
    <recommendedName>
        <fullName evidence="3">Large ribosomal RNA subunit accumulation protein YceD</fullName>
    </recommendedName>
    <alternativeName>
        <fullName evidence="5">23S rRNA accumulation protein YceD</fullName>
    </alternativeName>
</protein>
<accession>A0A139BU08</accession>